<dbReference type="GO" id="GO:0005774">
    <property type="term" value="C:vacuolar membrane"/>
    <property type="evidence" value="ECO:0007669"/>
    <property type="project" value="UniProtKB-SubCell"/>
</dbReference>
<comment type="caution">
    <text evidence="7">The sequence shown here is derived from an EMBL/GenBank/DDBJ whole genome shotgun (WGS) entry which is preliminary data.</text>
</comment>
<dbReference type="GO" id="GO:0006799">
    <property type="term" value="P:polyphosphate biosynthetic process"/>
    <property type="evidence" value="ECO:0007669"/>
    <property type="project" value="UniProtKB-ARBA"/>
</dbReference>
<dbReference type="InterPro" id="IPR004331">
    <property type="entry name" value="SPX_dom"/>
</dbReference>
<evidence type="ECO:0000313" key="8">
    <source>
        <dbReference type="Proteomes" id="UP000789375"/>
    </source>
</evidence>
<reference evidence="7" key="1">
    <citation type="submission" date="2021-06" db="EMBL/GenBank/DDBJ databases">
        <authorList>
            <person name="Kallberg Y."/>
            <person name="Tangrot J."/>
            <person name="Rosling A."/>
        </authorList>
    </citation>
    <scope>NUCLEOTIDE SEQUENCE</scope>
    <source>
        <strain evidence="7">87-6 pot B 2015</strain>
    </source>
</reference>
<dbReference type="PROSITE" id="PS51382">
    <property type="entry name" value="SPX"/>
    <property type="match status" value="1"/>
</dbReference>
<dbReference type="EMBL" id="CAJVPP010000376">
    <property type="protein sequence ID" value="CAG8476217.1"/>
    <property type="molecule type" value="Genomic_DNA"/>
</dbReference>
<accession>A0A9N8WAD2</accession>
<name>A0A9N8WAD2_FUNMO</name>
<organism evidence="7 8">
    <name type="scientific">Funneliformis mosseae</name>
    <name type="common">Endomycorrhizal fungus</name>
    <name type="synonym">Glomus mosseae</name>
    <dbReference type="NCBI Taxonomy" id="27381"/>
    <lineage>
        <taxon>Eukaryota</taxon>
        <taxon>Fungi</taxon>
        <taxon>Fungi incertae sedis</taxon>
        <taxon>Mucoromycota</taxon>
        <taxon>Glomeromycotina</taxon>
        <taxon>Glomeromycetes</taxon>
        <taxon>Glomerales</taxon>
        <taxon>Glomeraceae</taxon>
        <taxon>Funneliformis</taxon>
    </lineage>
</organism>
<dbReference type="Pfam" id="PF03105">
    <property type="entry name" value="SPX"/>
    <property type="match status" value="1"/>
</dbReference>
<keyword evidence="3" id="KW-0812">Transmembrane</keyword>
<feature type="domain" description="SPX" evidence="6">
    <location>
        <begin position="1"/>
        <end position="147"/>
    </location>
</feature>
<proteinExistence type="predicted"/>
<dbReference type="InterPro" id="IPR051572">
    <property type="entry name" value="VTC_Complex_Subunit"/>
</dbReference>
<keyword evidence="5" id="KW-0472">Membrane</keyword>
<evidence type="ECO:0000259" key="6">
    <source>
        <dbReference type="PROSITE" id="PS51382"/>
    </source>
</evidence>
<evidence type="ECO:0000256" key="2">
    <source>
        <dbReference type="ARBA" id="ARBA00022554"/>
    </source>
</evidence>
<evidence type="ECO:0000256" key="5">
    <source>
        <dbReference type="ARBA" id="ARBA00023136"/>
    </source>
</evidence>
<dbReference type="Proteomes" id="UP000789375">
    <property type="component" value="Unassembled WGS sequence"/>
</dbReference>
<keyword evidence="4" id="KW-1133">Transmembrane helix</keyword>
<evidence type="ECO:0000256" key="4">
    <source>
        <dbReference type="ARBA" id="ARBA00022989"/>
    </source>
</evidence>
<keyword evidence="8" id="KW-1185">Reference proteome</keyword>
<evidence type="ECO:0000313" key="7">
    <source>
        <dbReference type="EMBL" id="CAG8476217.1"/>
    </source>
</evidence>
<evidence type="ECO:0000256" key="1">
    <source>
        <dbReference type="ARBA" id="ARBA00004128"/>
    </source>
</evidence>
<sequence length="198" mass="23348">MKFGKQLLDNQVSEWSQQYVDYKKLKKRLNPLISQYREYSMLTAAAEKSFFETLKDEVDKVELFYLELLDDLRTKFQSLILQSYRLQQQNSSAAPTFHDLSQKLHQLIKSLELVKTNFIPLNKLAIKKICKKHAKYVGGAGSSVDVENIRVTVLKTIQEERAWWKKGKCIITELLEETKNFQWELCKMTIKHYHDMIP</sequence>
<dbReference type="PANTHER" id="PTHR46140">
    <property type="entry name" value="VACUOLAR TRANSPORTER CHAPERONE 1-RELATED"/>
    <property type="match status" value="1"/>
</dbReference>
<gene>
    <name evidence="7" type="ORF">FMOSSE_LOCUS2771</name>
</gene>
<comment type="subcellular location">
    <subcellularLocation>
        <location evidence="1">Vacuole membrane</location>
        <topology evidence="1">Multi-pass membrane protein</topology>
    </subcellularLocation>
</comment>
<evidence type="ECO:0000256" key="3">
    <source>
        <dbReference type="ARBA" id="ARBA00022692"/>
    </source>
</evidence>
<dbReference type="CDD" id="cd14447">
    <property type="entry name" value="SPX"/>
    <property type="match status" value="1"/>
</dbReference>
<protein>
    <submittedName>
        <fullName evidence="7">9293_t:CDS:1</fullName>
    </submittedName>
</protein>
<keyword evidence="2" id="KW-0926">Vacuole</keyword>
<dbReference type="AlphaFoldDB" id="A0A9N8WAD2"/>
<dbReference type="PANTHER" id="PTHR46140:SF1">
    <property type="entry name" value="VACUOLAR TRANSPORTER CHAPERONE COMPLEX SUBUNIT 4-RELATED"/>
    <property type="match status" value="1"/>
</dbReference>